<sequence>MRDTPLPEMQLDPKPADTDILEAERDKHRKRAERFGTDFVEPGQRSDLKAASKKERLQKPGFTTGINLFSQEEAQKRQGRAARFGEAPTTLSYEPIQPIEDMDQLKARAERFNMEFKAPDLTGLATEDLLEQRRLPGREVDRRPTAIHVYGVDLMSTAECLSYFGEWGPTFCEWINDSSCNVTFQDEDSAKRAMVSKSQPLPPEDPAMLAGLEVSDIGNLPYLWHKGQPFLKPIGKQQRSIPLLLRMATAEDVKPTSGPHQTRRLWVSNGKGSQGTQKRRQRPDAEGQGSGVTQHRGGRGKRRRKLRMPLADGSTQPVMGGQGLEDADMMDVDDAMDAPWNEHETLAERQATPDYGMSGGMRSDKIMALQQQAMAQQMLQIQPDMQRELVTYGDVLDGP</sequence>
<evidence type="ECO:0000313" key="3">
    <source>
        <dbReference type="Proteomes" id="UP001438707"/>
    </source>
</evidence>
<evidence type="ECO:0000313" key="2">
    <source>
        <dbReference type="EMBL" id="KAK9817511.1"/>
    </source>
</evidence>
<dbReference type="GO" id="GO:0000340">
    <property type="term" value="F:RNA 7-methylguanosine cap binding"/>
    <property type="evidence" value="ECO:0007669"/>
    <property type="project" value="InterPro"/>
</dbReference>
<gene>
    <name evidence="2" type="ORF">WJX74_001985</name>
</gene>
<dbReference type="EMBL" id="JALJOS010000066">
    <property type="protein sequence ID" value="KAK9817511.1"/>
    <property type="molecule type" value="Genomic_DNA"/>
</dbReference>
<dbReference type="Pfam" id="PF10309">
    <property type="entry name" value="NCBP3"/>
    <property type="match status" value="1"/>
</dbReference>
<organism evidence="2 3">
    <name type="scientific">Apatococcus lobatus</name>
    <dbReference type="NCBI Taxonomy" id="904363"/>
    <lineage>
        <taxon>Eukaryota</taxon>
        <taxon>Viridiplantae</taxon>
        <taxon>Chlorophyta</taxon>
        <taxon>core chlorophytes</taxon>
        <taxon>Trebouxiophyceae</taxon>
        <taxon>Chlorellales</taxon>
        <taxon>Chlorellaceae</taxon>
        <taxon>Apatococcus</taxon>
    </lineage>
</organism>
<feature type="region of interest" description="Disordered" evidence="1">
    <location>
        <begin position="28"/>
        <end position="54"/>
    </location>
</feature>
<dbReference type="PANTHER" id="PTHR16291">
    <property type="entry name" value="NUCLEAR CAP-BINDING PROTEIN SUBUNIT 3"/>
    <property type="match status" value="1"/>
</dbReference>
<feature type="compositionally biased region" description="Basic and acidic residues" evidence="1">
    <location>
        <begin position="44"/>
        <end position="54"/>
    </location>
</feature>
<evidence type="ECO:0000256" key="1">
    <source>
        <dbReference type="SAM" id="MobiDB-lite"/>
    </source>
</evidence>
<evidence type="ECO:0008006" key="4">
    <source>
        <dbReference type="Google" id="ProtNLM"/>
    </source>
</evidence>
<feature type="region of interest" description="Disordered" evidence="1">
    <location>
        <begin position="252"/>
        <end position="323"/>
    </location>
</feature>
<protein>
    <recommendedName>
        <fullName evidence="4">Nuclear cap-binding protein subunit 3</fullName>
    </recommendedName>
</protein>
<dbReference type="InterPro" id="IPR019416">
    <property type="entry name" value="NCBP3"/>
</dbReference>
<feature type="compositionally biased region" description="Basic residues" evidence="1">
    <location>
        <begin position="296"/>
        <end position="307"/>
    </location>
</feature>
<dbReference type="GO" id="GO:0005634">
    <property type="term" value="C:nucleus"/>
    <property type="evidence" value="ECO:0007669"/>
    <property type="project" value="TreeGrafter"/>
</dbReference>
<accession>A0AAW1PV24</accession>
<dbReference type="Proteomes" id="UP001438707">
    <property type="component" value="Unassembled WGS sequence"/>
</dbReference>
<reference evidence="2 3" key="1">
    <citation type="journal article" date="2024" name="Nat. Commun.">
        <title>Phylogenomics reveals the evolutionary origins of lichenization in chlorophyte algae.</title>
        <authorList>
            <person name="Puginier C."/>
            <person name="Libourel C."/>
            <person name="Otte J."/>
            <person name="Skaloud P."/>
            <person name="Haon M."/>
            <person name="Grisel S."/>
            <person name="Petersen M."/>
            <person name="Berrin J.G."/>
            <person name="Delaux P.M."/>
            <person name="Dal Grande F."/>
            <person name="Keller J."/>
        </authorList>
    </citation>
    <scope>NUCLEOTIDE SEQUENCE [LARGE SCALE GENOMIC DNA]</scope>
    <source>
        <strain evidence="2 3">SAG 2145</strain>
    </source>
</reference>
<name>A0AAW1PV24_9CHLO</name>
<dbReference type="GO" id="GO:0003729">
    <property type="term" value="F:mRNA binding"/>
    <property type="evidence" value="ECO:0007669"/>
    <property type="project" value="InterPro"/>
</dbReference>
<keyword evidence="3" id="KW-1185">Reference proteome</keyword>
<proteinExistence type="predicted"/>
<dbReference type="AlphaFoldDB" id="A0AAW1PV24"/>
<comment type="caution">
    <text evidence="2">The sequence shown here is derived from an EMBL/GenBank/DDBJ whole genome shotgun (WGS) entry which is preliminary data.</text>
</comment>
<dbReference type="PANTHER" id="PTHR16291:SF0">
    <property type="entry name" value="NUCLEAR CAP-BINDING PROTEIN SUBUNIT 3"/>
    <property type="match status" value="1"/>
</dbReference>